<evidence type="ECO:0000256" key="8">
    <source>
        <dbReference type="ARBA" id="ARBA00023242"/>
    </source>
</evidence>
<keyword evidence="7" id="KW-0238">DNA-binding</keyword>
<evidence type="ECO:0000256" key="6">
    <source>
        <dbReference type="ARBA" id="ARBA00022833"/>
    </source>
</evidence>
<dbReference type="SUPFAM" id="SSF57667">
    <property type="entry name" value="beta-beta-alpha zinc fingers"/>
    <property type="match status" value="3"/>
</dbReference>
<dbReference type="InterPro" id="IPR043359">
    <property type="entry name" value="GLI-like"/>
</dbReference>
<dbReference type="PROSITE" id="PS50157">
    <property type="entry name" value="ZINC_FINGER_C2H2_2"/>
    <property type="match status" value="3"/>
</dbReference>
<dbReference type="PROSITE" id="PS00028">
    <property type="entry name" value="ZINC_FINGER_C2H2_1"/>
    <property type="match status" value="2"/>
</dbReference>
<organism evidence="11 12">
    <name type="scientific">Helicostylum pulchrum</name>
    <dbReference type="NCBI Taxonomy" id="562976"/>
    <lineage>
        <taxon>Eukaryota</taxon>
        <taxon>Fungi</taxon>
        <taxon>Fungi incertae sedis</taxon>
        <taxon>Mucoromycota</taxon>
        <taxon>Mucoromycotina</taxon>
        <taxon>Mucoromycetes</taxon>
        <taxon>Mucorales</taxon>
        <taxon>Mucorineae</taxon>
        <taxon>Mucoraceae</taxon>
        <taxon>Helicostylum</taxon>
    </lineage>
</organism>
<proteinExistence type="inferred from homology"/>
<gene>
    <name evidence="11" type="ORF">HPULCUR_003746</name>
</gene>
<keyword evidence="12" id="KW-1185">Reference proteome</keyword>
<dbReference type="InterPro" id="IPR013087">
    <property type="entry name" value="Znf_C2H2_type"/>
</dbReference>
<keyword evidence="4" id="KW-0677">Repeat</keyword>
<comment type="similarity">
    <text evidence="2">Belongs to the GLI C2H2-type zinc-finger protein family.</text>
</comment>
<dbReference type="InterPro" id="IPR036236">
    <property type="entry name" value="Znf_C2H2_sf"/>
</dbReference>
<dbReference type="PANTHER" id="PTHR45718">
    <property type="entry name" value="TRANSCRIPTIONAL ACTIVATOR CUBITUS INTERRUPTUS"/>
    <property type="match status" value="1"/>
</dbReference>
<evidence type="ECO:0000313" key="11">
    <source>
        <dbReference type="EMBL" id="GAA5798344.1"/>
    </source>
</evidence>
<keyword evidence="3" id="KW-0479">Metal-binding</keyword>
<evidence type="ECO:0000256" key="7">
    <source>
        <dbReference type="ARBA" id="ARBA00023125"/>
    </source>
</evidence>
<evidence type="ECO:0000259" key="10">
    <source>
        <dbReference type="PROSITE" id="PS50157"/>
    </source>
</evidence>
<evidence type="ECO:0000256" key="3">
    <source>
        <dbReference type="ARBA" id="ARBA00022723"/>
    </source>
</evidence>
<dbReference type="Pfam" id="PF23561">
    <property type="entry name" value="zf-C2H2_15"/>
    <property type="match status" value="1"/>
</dbReference>
<evidence type="ECO:0000313" key="12">
    <source>
        <dbReference type="Proteomes" id="UP001476247"/>
    </source>
</evidence>
<keyword evidence="5 9" id="KW-0863">Zinc-finger</keyword>
<evidence type="ECO:0000256" key="5">
    <source>
        <dbReference type="ARBA" id="ARBA00022771"/>
    </source>
</evidence>
<evidence type="ECO:0000256" key="1">
    <source>
        <dbReference type="ARBA" id="ARBA00004123"/>
    </source>
</evidence>
<dbReference type="EMBL" id="BAABUJ010000010">
    <property type="protein sequence ID" value="GAA5798344.1"/>
    <property type="molecule type" value="Genomic_DNA"/>
</dbReference>
<protein>
    <recommendedName>
        <fullName evidence="10">C2H2-type domain-containing protein</fullName>
    </recommendedName>
</protein>
<name>A0ABP9XU82_9FUNG</name>
<reference evidence="11 12" key="1">
    <citation type="submission" date="2024-04" db="EMBL/GenBank/DDBJ databases">
        <title>genome sequences of Mucor flavus KT1a and Helicostylum pulchrum KT1b strains isolation_sourced from the surface of a dry-aged beef.</title>
        <authorList>
            <person name="Toyotome T."/>
            <person name="Hosono M."/>
            <person name="Torimaru M."/>
            <person name="Fukuda K."/>
            <person name="Mikami N."/>
        </authorList>
    </citation>
    <scope>NUCLEOTIDE SEQUENCE [LARGE SCALE GENOMIC DNA]</scope>
    <source>
        <strain evidence="11 12">KT1b</strain>
    </source>
</reference>
<sequence>MKTIQDQQLAVANSMYTMPPSLIYEYPTFMETNTFSGQMLMNNSSQVSSLSEASVCSSSMGIRTPDVHPVPDTTSSVAQVHYYGDHSTKNRYPQQQQHWMPEDPVWPIMNDNTLCHQQQQQPYGSNIVYGEMMNGEGSSSMRKSPHNRRYTVSLPIDNNDEEPELRRQSMNDMSNLSREQLIQRVVQLEKEKELSRKLSGSISPVIESDGDDFHPCRWTGCDTSTASLDQLIIHIRDIHIGSGKAAYYCQWTSCPRNQKPFLKRHKMQNHMRTHTGERPFECHIEDCEKKFSRPDSLNTHIKTHSSIRPYACTVENCTKAYFHSRSLRKHAKSHEAPQQQQQQQQLQLPYNRTLKQQQKFVPTTNSSAFYEDVKIMENFEQQQQQIFAAGTAYLYPNQQQQQQQQYVSNESNYAMMDQRYMY</sequence>
<dbReference type="Proteomes" id="UP001476247">
    <property type="component" value="Unassembled WGS sequence"/>
</dbReference>
<evidence type="ECO:0000256" key="2">
    <source>
        <dbReference type="ARBA" id="ARBA00010831"/>
    </source>
</evidence>
<comment type="caution">
    <text evidence="11">The sequence shown here is derived from an EMBL/GenBank/DDBJ whole genome shotgun (WGS) entry which is preliminary data.</text>
</comment>
<dbReference type="Pfam" id="PF00096">
    <property type="entry name" value="zf-C2H2"/>
    <property type="match status" value="1"/>
</dbReference>
<keyword evidence="6" id="KW-0862">Zinc</keyword>
<feature type="domain" description="C2H2-type" evidence="10">
    <location>
        <begin position="252"/>
        <end position="279"/>
    </location>
</feature>
<feature type="domain" description="C2H2-type" evidence="10">
    <location>
        <begin position="280"/>
        <end position="309"/>
    </location>
</feature>
<dbReference type="InterPro" id="IPR056436">
    <property type="entry name" value="Znf-C2H2_ZIC1-5/GLI1-3-like"/>
</dbReference>
<keyword evidence="8" id="KW-0539">Nucleus</keyword>
<dbReference type="SMART" id="SM00355">
    <property type="entry name" value="ZnF_C2H2"/>
    <property type="match status" value="4"/>
</dbReference>
<dbReference type="Gene3D" id="3.30.160.60">
    <property type="entry name" value="Classic Zinc Finger"/>
    <property type="match status" value="4"/>
</dbReference>
<evidence type="ECO:0000256" key="9">
    <source>
        <dbReference type="PROSITE-ProRule" id="PRU00042"/>
    </source>
</evidence>
<accession>A0ABP9XU82</accession>
<feature type="domain" description="C2H2-type" evidence="10">
    <location>
        <begin position="310"/>
        <end position="339"/>
    </location>
</feature>
<evidence type="ECO:0000256" key="4">
    <source>
        <dbReference type="ARBA" id="ARBA00022737"/>
    </source>
</evidence>
<comment type="subcellular location">
    <subcellularLocation>
        <location evidence="1">Nucleus</location>
    </subcellularLocation>
</comment>
<dbReference type="PANTHER" id="PTHR45718:SF8">
    <property type="entry name" value="GLIS FAMILY ZINC FINGER 2"/>
    <property type="match status" value="1"/>
</dbReference>